<name>A0A1H2SSC8_9PSEU</name>
<dbReference type="InterPro" id="IPR015915">
    <property type="entry name" value="Kelch-typ_b-propeller"/>
</dbReference>
<keyword evidence="2" id="KW-1185">Reference proteome</keyword>
<evidence type="ECO:0000313" key="2">
    <source>
        <dbReference type="Proteomes" id="UP000199515"/>
    </source>
</evidence>
<dbReference type="InterPro" id="IPR011043">
    <property type="entry name" value="Gal_Oxase/kelch_b-propeller"/>
</dbReference>
<dbReference type="OrthoDB" id="3676679at2"/>
<sequence>MTVWTERAPLPEARAEIGVAELGGEIHVLGGTLQAAGAPLWACARNTVYDPASDTWRERSPLPAPLSHAGVAVLDGLLYAVGGFLEPVHMRPRDSVFAYDPATDDWHVLPSLPEAIGSVAVAAAGGLLHVFGGRTSSRIVKLDTGPGGPELSAGFGTVSTHRTYDPRTRAWATATPVPGPARDHQGVAVLGDRVHLFGGRREDISDNLSRHDVYDTATGEWWAAAELPAPRSSGAYCVLDGRIRYVGGECSANGDAASFDAYTDAFEYDPGADAWTTLVPLPAPRHAFGAAAANGTAYFIGGAPKCGGGASTTVFALG</sequence>
<dbReference type="SMART" id="SM00612">
    <property type="entry name" value="Kelch"/>
    <property type="match status" value="3"/>
</dbReference>
<proteinExistence type="predicted"/>
<dbReference type="InterPro" id="IPR006652">
    <property type="entry name" value="Kelch_1"/>
</dbReference>
<dbReference type="Proteomes" id="UP000199515">
    <property type="component" value="Unassembled WGS sequence"/>
</dbReference>
<evidence type="ECO:0000313" key="1">
    <source>
        <dbReference type="EMBL" id="SDW34488.1"/>
    </source>
</evidence>
<dbReference type="Gene3D" id="2.120.10.80">
    <property type="entry name" value="Kelch-type beta propeller"/>
    <property type="match status" value="2"/>
</dbReference>
<dbReference type="EMBL" id="FNON01000001">
    <property type="protein sequence ID" value="SDW34488.1"/>
    <property type="molecule type" value="Genomic_DNA"/>
</dbReference>
<dbReference type="AlphaFoldDB" id="A0A1H2SSC8"/>
<dbReference type="STRING" id="589385.SAMN05421504_101324"/>
<organism evidence="1 2">
    <name type="scientific">Amycolatopsis xylanica</name>
    <dbReference type="NCBI Taxonomy" id="589385"/>
    <lineage>
        <taxon>Bacteria</taxon>
        <taxon>Bacillati</taxon>
        <taxon>Actinomycetota</taxon>
        <taxon>Actinomycetes</taxon>
        <taxon>Pseudonocardiales</taxon>
        <taxon>Pseudonocardiaceae</taxon>
        <taxon>Amycolatopsis</taxon>
    </lineage>
</organism>
<dbReference type="PANTHER" id="PTHR45632">
    <property type="entry name" value="LD33804P"/>
    <property type="match status" value="1"/>
</dbReference>
<reference evidence="1 2" key="1">
    <citation type="submission" date="2016-10" db="EMBL/GenBank/DDBJ databases">
        <authorList>
            <person name="de Groot N.N."/>
        </authorList>
    </citation>
    <scope>NUCLEOTIDE SEQUENCE [LARGE SCALE GENOMIC DNA]</scope>
    <source>
        <strain evidence="1 2">CPCC 202699</strain>
    </source>
</reference>
<accession>A0A1H2SSC8</accession>
<gene>
    <name evidence="1" type="ORF">SAMN05421504_101324</name>
</gene>
<dbReference type="SUPFAM" id="SSF50965">
    <property type="entry name" value="Galactose oxidase, central domain"/>
    <property type="match status" value="1"/>
</dbReference>
<dbReference type="Pfam" id="PF24681">
    <property type="entry name" value="Kelch_KLHDC2_KLHL20_DRC7"/>
    <property type="match status" value="1"/>
</dbReference>
<protein>
    <submittedName>
        <fullName evidence="1">N-acetylneuraminic acid mutarotase</fullName>
    </submittedName>
</protein>